<dbReference type="OrthoDB" id="409543at2759"/>
<dbReference type="Proteomes" id="UP000193719">
    <property type="component" value="Unassembled WGS sequence"/>
</dbReference>
<dbReference type="PANTHER" id="PTHR31834">
    <property type="entry name" value="INITIATION-SPECIFIC ALPHA-1,6-MANNOSYLTRANSFERASE"/>
    <property type="match status" value="1"/>
</dbReference>
<proteinExistence type="inferred from homology"/>
<accession>A0A1Y1V7J5</accession>
<gene>
    <name evidence="2" type="ORF">BCR36DRAFT_370838</name>
</gene>
<protein>
    <submittedName>
        <fullName evidence="2">Uncharacterized protein</fullName>
    </submittedName>
</protein>
<dbReference type="InterPro" id="IPR007577">
    <property type="entry name" value="GlycoTrfase_DXD_sugar-bd_CS"/>
</dbReference>
<dbReference type="PANTHER" id="PTHR31834:SF1">
    <property type="entry name" value="INITIATION-SPECIFIC ALPHA-1,6-MANNOSYLTRANSFERASE"/>
    <property type="match status" value="1"/>
</dbReference>
<comment type="similarity">
    <text evidence="1">Belongs to the glycosyltransferase 32 family.</text>
</comment>
<evidence type="ECO:0000313" key="3">
    <source>
        <dbReference type="Proteomes" id="UP000193719"/>
    </source>
</evidence>
<evidence type="ECO:0000256" key="1">
    <source>
        <dbReference type="ARBA" id="ARBA00009003"/>
    </source>
</evidence>
<reference evidence="2 3" key="2">
    <citation type="submission" date="2016-08" db="EMBL/GenBank/DDBJ databases">
        <title>Pervasive Adenine N6-methylation of Active Genes in Fungi.</title>
        <authorList>
            <consortium name="DOE Joint Genome Institute"/>
            <person name="Mondo S.J."/>
            <person name="Dannebaum R.O."/>
            <person name="Kuo R.C."/>
            <person name="Labutti K."/>
            <person name="Haridas S."/>
            <person name="Kuo A."/>
            <person name="Salamov A."/>
            <person name="Ahrendt S.R."/>
            <person name="Lipzen A."/>
            <person name="Sullivan W."/>
            <person name="Andreopoulos W.B."/>
            <person name="Clum A."/>
            <person name="Lindquist E."/>
            <person name="Daum C."/>
            <person name="Ramamoorthy G.K."/>
            <person name="Gryganskyi A."/>
            <person name="Culley D."/>
            <person name="Magnuson J.K."/>
            <person name="James T.Y."/>
            <person name="O'Malley M.A."/>
            <person name="Stajich J.E."/>
            <person name="Spatafora J.W."/>
            <person name="Visel A."/>
            <person name="Grigoriev I.V."/>
        </authorList>
    </citation>
    <scope>NUCLEOTIDE SEQUENCE [LARGE SCALE GENOMIC DNA]</scope>
    <source>
        <strain evidence="3">finn</strain>
    </source>
</reference>
<dbReference type="SUPFAM" id="SSF53448">
    <property type="entry name" value="Nucleotide-diphospho-sugar transferases"/>
    <property type="match status" value="1"/>
</dbReference>
<dbReference type="InterPro" id="IPR029044">
    <property type="entry name" value="Nucleotide-diphossugar_trans"/>
</dbReference>
<dbReference type="GO" id="GO:0000009">
    <property type="term" value="F:alpha-1,6-mannosyltransferase activity"/>
    <property type="evidence" value="ECO:0007669"/>
    <property type="project" value="InterPro"/>
</dbReference>
<dbReference type="Gene3D" id="3.90.550.20">
    <property type="match status" value="1"/>
</dbReference>
<sequence>MESWKLLNSEWEHRLYDYSDIKNFMENNYSKVIDLWNALTYEEQINMWKYAVLDVIGGAYVNINCYCTKPIDEWLDQYTTSNIVLGLDHLYIPDHILNEKKLTDSIQFNISTIIAAPGHEILTKMPYYIHRYRVLSTINVYEADPDYKRLGRTFFSTGTALFTESVFDYLIENNVILKEIVNGGLVKDVAVLNTNGFSYQGTDLDDLPNDVYSLYFPEKSKIVNKNDYII</sequence>
<dbReference type="Pfam" id="PF04488">
    <property type="entry name" value="Gly_transf_sug"/>
    <property type="match status" value="1"/>
</dbReference>
<comment type="caution">
    <text evidence="2">The sequence shown here is derived from an EMBL/GenBank/DDBJ whole genome shotgun (WGS) entry which is preliminary data.</text>
</comment>
<dbReference type="GO" id="GO:0000136">
    <property type="term" value="C:mannan polymerase complex"/>
    <property type="evidence" value="ECO:0007669"/>
    <property type="project" value="TreeGrafter"/>
</dbReference>
<reference evidence="2 3" key="1">
    <citation type="submission" date="2016-08" db="EMBL/GenBank/DDBJ databases">
        <title>Genomes of anaerobic fungi encode conserved fungal cellulosomes for biomass hydrolysis.</title>
        <authorList>
            <consortium name="DOE Joint Genome Institute"/>
            <person name="Haitjema C.H."/>
            <person name="Gilmore S.P."/>
            <person name="Henske J.K."/>
            <person name="Solomon K.V."/>
            <person name="De Groot R."/>
            <person name="Kuo A."/>
            <person name="Mondo S.J."/>
            <person name="Salamov A.A."/>
            <person name="Labutti K."/>
            <person name="Zhao Z."/>
            <person name="Chiniquy J."/>
            <person name="Barry K."/>
            <person name="Brewer H.M."/>
            <person name="Purvine S.O."/>
            <person name="Wright A.T."/>
            <person name="Boxma B."/>
            <person name="Van Alen T."/>
            <person name="Hackstein J.H."/>
            <person name="Baker S.E."/>
            <person name="Grigoriev I.V."/>
            <person name="O'Malley M.A."/>
        </authorList>
    </citation>
    <scope>NUCLEOTIDE SEQUENCE [LARGE SCALE GENOMIC DNA]</scope>
    <source>
        <strain evidence="3">finn</strain>
    </source>
</reference>
<evidence type="ECO:0000313" key="2">
    <source>
        <dbReference type="EMBL" id="ORX49265.1"/>
    </source>
</evidence>
<dbReference type="AlphaFoldDB" id="A0A1Y1V7J5"/>
<dbReference type="EMBL" id="MCFH01000024">
    <property type="protein sequence ID" value="ORX49265.1"/>
    <property type="molecule type" value="Genomic_DNA"/>
</dbReference>
<organism evidence="2 3">
    <name type="scientific">Piromyces finnis</name>
    <dbReference type="NCBI Taxonomy" id="1754191"/>
    <lineage>
        <taxon>Eukaryota</taxon>
        <taxon>Fungi</taxon>
        <taxon>Fungi incertae sedis</taxon>
        <taxon>Chytridiomycota</taxon>
        <taxon>Chytridiomycota incertae sedis</taxon>
        <taxon>Neocallimastigomycetes</taxon>
        <taxon>Neocallimastigales</taxon>
        <taxon>Neocallimastigaceae</taxon>
        <taxon>Piromyces</taxon>
    </lineage>
</organism>
<name>A0A1Y1V7J5_9FUNG</name>
<dbReference type="GO" id="GO:0006487">
    <property type="term" value="P:protein N-linked glycosylation"/>
    <property type="evidence" value="ECO:0007669"/>
    <property type="project" value="TreeGrafter"/>
</dbReference>
<dbReference type="InterPro" id="IPR039367">
    <property type="entry name" value="Och1-like"/>
</dbReference>
<keyword evidence="3" id="KW-1185">Reference proteome</keyword>